<proteinExistence type="predicted"/>
<gene>
    <name evidence="3" type="ORF">DFH08DRAFT_816456</name>
</gene>
<comment type="caution">
    <text evidence="3">The sequence shown here is derived from an EMBL/GenBank/DDBJ whole genome shotgun (WGS) entry which is preliminary data.</text>
</comment>
<evidence type="ECO:0000313" key="3">
    <source>
        <dbReference type="EMBL" id="KAJ7327619.1"/>
    </source>
</evidence>
<keyword evidence="4" id="KW-1185">Reference proteome</keyword>
<dbReference type="AlphaFoldDB" id="A0AAD7EIT6"/>
<feature type="transmembrane region" description="Helical" evidence="2">
    <location>
        <begin position="92"/>
        <end position="111"/>
    </location>
</feature>
<keyword evidence="2" id="KW-0472">Membrane</keyword>
<reference evidence="3" key="1">
    <citation type="submission" date="2023-03" db="EMBL/GenBank/DDBJ databases">
        <title>Massive genome expansion in bonnet fungi (Mycena s.s.) driven by repeated elements and novel gene families across ecological guilds.</title>
        <authorList>
            <consortium name="Lawrence Berkeley National Laboratory"/>
            <person name="Harder C.B."/>
            <person name="Miyauchi S."/>
            <person name="Viragh M."/>
            <person name="Kuo A."/>
            <person name="Thoen E."/>
            <person name="Andreopoulos B."/>
            <person name="Lu D."/>
            <person name="Skrede I."/>
            <person name="Drula E."/>
            <person name="Henrissat B."/>
            <person name="Morin E."/>
            <person name="Kohler A."/>
            <person name="Barry K."/>
            <person name="LaButti K."/>
            <person name="Morin E."/>
            <person name="Salamov A."/>
            <person name="Lipzen A."/>
            <person name="Mereny Z."/>
            <person name="Hegedus B."/>
            <person name="Baldrian P."/>
            <person name="Stursova M."/>
            <person name="Weitz H."/>
            <person name="Taylor A."/>
            <person name="Grigoriev I.V."/>
            <person name="Nagy L.G."/>
            <person name="Martin F."/>
            <person name="Kauserud H."/>
        </authorList>
    </citation>
    <scope>NUCLEOTIDE SEQUENCE</scope>
    <source>
        <strain evidence="3">CBHHK002</strain>
    </source>
</reference>
<name>A0AAD7EIT6_9AGAR</name>
<dbReference type="EMBL" id="JARIHO010000041">
    <property type="protein sequence ID" value="KAJ7327619.1"/>
    <property type="molecule type" value="Genomic_DNA"/>
</dbReference>
<organism evidence="3 4">
    <name type="scientific">Mycena albidolilacea</name>
    <dbReference type="NCBI Taxonomy" id="1033008"/>
    <lineage>
        <taxon>Eukaryota</taxon>
        <taxon>Fungi</taxon>
        <taxon>Dikarya</taxon>
        <taxon>Basidiomycota</taxon>
        <taxon>Agaricomycotina</taxon>
        <taxon>Agaricomycetes</taxon>
        <taxon>Agaricomycetidae</taxon>
        <taxon>Agaricales</taxon>
        <taxon>Marasmiineae</taxon>
        <taxon>Mycenaceae</taxon>
        <taxon>Mycena</taxon>
    </lineage>
</organism>
<protein>
    <recommendedName>
        <fullName evidence="5">Transmembrane protein</fullName>
    </recommendedName>
</protein>
<evidence type="ECO:0000256" key="1">
    <source>
        <dbReference type="SAM" id="MobiDB-lite"/>
    </source>
</evidence>
<dbReference type="Proteomes" id="UP001218218">
    <property type="component" value="Unassembled WGS sequence"/>
</dbReference>
<feature type="transmembrane region" description="Helical" evidence="2">
    <location>
        <begin position="170"/>
        <end position="199"/>
    </location>
</feature>
<sequence>MHTVWRKDLAGCHCFAFSRYMVNLVTPAVRASRSDCRSDSPAACSRREAIIVSYSGSTNGSLRRRVQIVLSCVWLQTGVLTALTHPNLQLKILALVTSFLSILLTDMIMVWRRWTVWGRSWLVVIFPILAAIGGTVCAGLGLTGQIAVASNPNSISALRLAPLIRFSTPFLSLSYAVTLYTTGLIVWLIALFVFVVFLATKSPKQNYLQNIHAQIAHRLRSYCGSPPVEPVETKNGPPQALVYSLLPRQKQQPQEERGQPRTLDLKAIPPGLPQTRSTKSSRPR</sequence>
<accession>A0AAD7EIT6</accession>
<evidence type="ECO:0000313" key="4">
    <source>
        <dbReference type="Proteomes" id="UP001218218"/>
    </source>
</evidence>
<feature type="region of interest" description="Disordered" evidence="1">
    <location>
        <begin position="245"/>
        <end position="284"/>
    </location>
</feature>
<keyword evidence="2" id="KW-1133">Transmembrane helix</keyword>
<feature type="transmembrane region" description="Helical" evidence="2">
    <location>
        <begin position="123"/>
        <end position="150"/>
    </location>
</feature>
<evidence type="ECO:0008006" key="5">
    <source>
        <dbReference type="Google" id="ProtNLM"/>
    </source>
</evidence>
<evidence type="ECO:0000256" key="2">
    <source>
        <dbReference type="SAM" id="Phobius"/>
    </source>
</evidence>
<keyword evidence="2" id="KW-0812">Transmembrane</keyword>
<feature type="transmembrane region" description="Helical" evidence="2">
    <location>
        <begin position="68"/>
        <end position="86"/>
    </location>
</feature>